<keyword evidence="1" id="KW-0175">Coiled coil</keyword>
<evidence type="ECO:0000313" key="3">
    <source>
        <dbReference type="WBParaSite" id="HPBE_0001565801-mRNA-1"/>
    </source>
</evidence>
<proteinExistence type="predicted"/>
<dbReference type="Proteomes" id="UP000050761">
    <property type="component" value="Unassembled WGS sequence"/>
</dbReference>
<feature type="coiled-coil region" evidence="1">
    <location>
        <begin position="79"/>
        <end position="106"/>
    </location>
</feature>
<reference evidence="3" key="1">
    <citation type="submission" date="2019-09" db="UniProtKB">
        <authorList>
            <consortium name="WormBaseParasite"/>
        </authorList>
    </citation>
    <scope>IDENTIFICATION</scope>
</reference>
<keyword evidence="2" id="KW-1185">Reference proteome</keyword>
<name>A0A8L8KFN0_HELPZ</name>
<dbReference type="WBParaSite" id="HPBE_0001565801-mRNA-1">
    <property type="protein sequence ID" value="HPBE_0001565801-mRNA-1"/>
    <property type="gene ID" value="HPBE_0001565801"/>
</dbReference>
<organism evidence="2 3">
    <name type="scientific">Heligmosomoides polygyrus</name>
    <name type="common">Parasitic roundworm</name>
    <dbReference type="NCBI Taxonomy" id="6339"/>
    <lineage>
        <taxon>Eukaryota</taxon>
        <taxon>Metazoa</taxon>
        <taxon>Ecdysozoa</taxon>
        <taxon>Nematoda</taxon>
        <taxon>Chromadorea</taxon>
        <taxon>Rhabditida</taxon>
        <taxon>Rhabditina</taxon>
        <taxon>Rhabditomorpha</taxon>
        <taxon>Strongyloidea</taxon>
        <taxon>Heligmosomidae</taxon>
        <taxon>Heligmosomoides</taxon>
    </lineage>
</organism>
<dbReference type="AlphaFoldDB" id="A0A8L8KFN0"/>
<evidence type="ECO:0000256" key="1">
    <source>
        <dbReference type="SAM" id="Coils"/>
    </source>
</evidence>
<evidence type="ECO:0000313" key="2">
    <source>
        <dbReference type="Proteomes" id="UP000050761"/>
    </source>
</evidence>
<protein>
    <submittedName>
        <fullName evidence="3">BHLH domain-containing protein</fullName>
    </submittedName>
</protein>
<sequence length="203" mass="23004">LQRTHKELLRKLEDLQKAARILDKHGDELIRCVNEPEIDRKTLTERAALLKITTAAVLKAAEEFVDLSDRGSRRMGKVVATERREKLMLQEQLETLAKQHSSLERAATLTDNISFNPPLSAYSDMEDEFHDAAEELSISGSRVSLMEGATTVKGFAILKPLLHYFFPSQESLCEDYLLSTTSDAVESKLHYDPSVFRIQLHSF</sequence>
<accession>A0A8L8KFN0</accession>